<evidence type="ECO:0000259" key="1">
    <source>
        <dbReference type="PROSITE" id="PS51186"/>
    </source>
</evidence>
<dbReference type="Gene3D" id="3.40.630.30">
    <property type="match status" value="1"/>
</dbReference>
<dbReference type="EMBL" id="BRYB01002908">
    <property type="protein sequence ID" value="GMI27398.1"/>
    <property type="molecule type" value="Genomic_DNA"/>
</dbReference>
<dbReference type="Proteomes" id="UP001165060">
    <property type="component" value="Unassembled WGS sequence"/>
</dbReference>
<evidence type="ECO:0000313" key="3">
    <source>
        <dbReference type="Proteomes" id="UP001165060"/>
    </source>
</evidence>
<sequence length="115" mass="12044">MTDMRSKTSVLYTAAGDGEQTLSGYCFARHRAGDAHIVALGVRPDRIRLGVGSALLSAALQNAKTTHRCGSASLLVSVNGGPAIALYERAGFTKGARKPSYFANGEDALEMTKGL</sequence>
<gene>
    <name evidence="2" type="ORF">TeGR_g997</name>
</gene>
<reference evidence="2 3" key="1">
    <citation type="journal article" date="2023" name="Commun. Biol.">
        <title>Genome analysis of Parmales, the sister group of diatoms, reveals the evolutionary specialization of diatoms from phago-mixotrophs to photoautotrophs.</title>
        <authorList>
            <person name="Ban H."/>
            <person name="Sato S."/>
            <person name="Yoshikawa S."/>
            <person name="Yamada K."/>
            <person name="Nakamura Y."/>
            <person name="Ichinomiya M."/>
            <person name="Sato N."/>
            <person name="Blanc-Mathieu R."/>
            <person name="Endo H."/>
            <person name="Kuwata A."/>
            <person name="Ogata H."/>
        </authorList>
    </citation>
    <scope>NUCLEOTIDE SEQUENCE [LARGE SCALE GENOMIC DNA]</scope>
</reference>
<dbReference type="Pfam" id="PF00583">
    <property type="entry name" value="Acetyltransf_1"/>
    <property type="match status" value="1"/>
</dbReference>
<evidence type="ECO:0000313" key="2">
    <source>
        <dbReference type="EMBL" id="GMI27398.1"/>
    </source>
</evidence>
<protein>
    <recommendedName>
        <fullName evidence="1">N-acetyltransferase domain-containing protein</fullName>
    </recommendedName>
</protein>
<organism evidence="2 3">
    <name type="scientific">Tetraparma gracilis</name>
    <dbReference type="NCBI Taxonomy" id="2962635"/>
    <lineage>
        <taxon>Eukaryota</taxon>
        <taxon>Sar</taxon>
        <taxon>Stramenopiles</taxon>
        <taxon>Ochrophyta</taxon>
        <taxon>Bolidophyceae</taxon>
        <taxon>Parmales</taxon>
        <taxon>Triparmaceae</taxon>
        <taxon>Tetraparma</taxon>
    </lineage>
</organism>
<dbReference type="InterPro" id="IPR000182">
    <property type="entry name" value="GNAT_dom"/>
</dbReference>
<name>A0ABQ6MIX0_9STRA</name>
<accession>A0ABQ6MIX0</accession>
<keyword evidence="3" id="KW-1185">Reference proteome</keyword>
<dbReference type="InterPro" id="IPR016181">
    <property type="entry name" value="Acyl_CoA_acyltransferase"/>
</dbReference>
<dbReference type="SUPFAM" id="SSF55729">
    <property type="entry name" value="Acyl-CoA N-acyltransferases (Nat)"/>
    <property type="match status" value="1"/>
</dbReference>
<proteinExistence type="predicted"/>
<dbReference type="CDD" id="cd04301">
    <property type="entry name" value="NAT_SF"/>
    <property type="match status" value="1"/>
</dbReference>
<feature type="domain" description="N-acetyltransferase" evidence="1">
    <location>
        <begin position="1"/>
        <end position="115"/>
    </location>
</feature>
<comment type="caution">
    <text evidence="2">The sequence shown here is derived from an EMBL/GenBank/DDBJ whole genome shotgun (WGS) entry which is preliminary data.</text>
</comment>
<dbReference type="PROSITE" id="PS51186">
    <property type="entry name" value="GNAT"/>
    <property type="match status" value="1"/>
</dbReference>